<dbReference type="STRING" id="39692.BST38_26285"/>
<keyword evidence="11" id="KW-1185">Reference proteome</keyword>
<keyword evidence="2" id="KW-0285">Flavoprotein</keyword>
<name>A0A375YPJ1_MYCPF</name>
<proteinExistence type="predicted"/>
<dbReference type="PROSITE" id="PS51384">
    <property type="entry name" value="FAD_FR"/>
    <property type="match status" value="1"/>
</dbReference>
<dbReference type="Gene3D" id="2.40.30.10">
    <property type="entry name" value="Translation factors"/>
    <property type="match status" value="1"/>
</dbReference>
<dbReference type="PANTHER" id="PTHR47354:SF1">
    <property type="entry name" value="CARNITINE MONOOXYGENASE REDUCTASE SUBUNIT"/>
    <property type="match status" value="1"/>
</dbReference>
<dbReference type="SUPFAM" id="SSF63380">
    <property type="entry name" value="Riboflavin synthase domain-like"/>
    <property type="match status" value="1"/>
</dbReference>
<keyword evidence="5" id="KW-0560">Oxidoreductase</keyword>
<dbReference type="CDD" id="cd06185">
    <property type="entry name" value="PDR_like"/>
    <property type="match status" value="1"/>
</dbReference>
<dbReference type="Pfam" id="PF22290">
    <property type="entry name" value="DmmA-like_N"/>
    <property type="match status" value="1"/>
</dbReference>
<evidence type="ECO:0000256" key="5">
    <source>
        <dbReference type="ARBA" id="ARBA00023002"/>
    </source>
</evidence>
<dbReference type="SUPFAM" id="SSF52343">
    <property type="entry name" value="Ferredoxin reductase-like, C-terminal NADP-linked domain"/>
    <property type="match status" value="1"/>
</dbReference>
<dbReference type="GO" id="GO:0046872">
    <property type="term" value="F:metal ion binding"/>
    <property type="evidence" value="ECO:0007669"/>
    <property type="project" value="UniProtKB-KW"/>
</dbReference>
<evidence type="ECO:0000256" key="7">
    <source>
        <dbReference type="ARBA" id="ARBA00023014"/>
    </source>
</evidence>
<dbReference type="GO" id="GO:0016491">
    <property type="term" value="F:oxidoreductase activity"/>
    <property type="evidence" value="ECO:0007669"/>
    <property type="project" value="UniProtKB-KW"/>
</dbReference>
<dbReference type="InterPro" id="IPR012675">
    <property type="entry name" value="Beta-grasp_dom_sf"/>
</dbReference>
<dbReference type="AlphaFoldDB" id="A0A375YPJ1"/>
<accession>A0A375YPJ1</accession>
<feature type="domain" description="2Fe-2S ferredoxin-type" evidence="8">
    <location>
        <begin position="231"/>
        <end position="320"/>
    </location>
</feature>
<evidence type="ECO:0000313" key="10">
    <source>
        <dbReference type="EMBL" id="SRX83022.1"/>
    </source>
</evidence>
<gene>
    <name evidence="10" type="ORF">MPP7335_04791</name>
</gene>
<evidence type="ECO:0000256" key="3">
    <source>
        <dbReference type="ARBA" id="ARBA00022714"/>
    </source>
</evidence>
<dbReference type="Gene3D" id="3.40.50.80">
    <property type="entry name" value="Nucleotide-binding domain of ferredoxin-NADP reductase (FNR) module"/>
    <property type="match status" value="1"/>
</dbReference>
<evidence type="ECO:0000256" key="4">
    <source>
        <dbReference type="ARBA" id="ARBA00022723"/>
    </source>
</evidence>
<dbReference type="InterPro" id="IPR039261">
    <property type="entry name" value="FNR_nucleotide-bd"/>
</dbReference>
<evidence type="ECO:0000259" key="8">
    <source>
        <dbReference type="PROSITE" id="PS51085"/>
    </source>
</evidence>
<dbReference type="InterPro" id="IPR050415">
    <property type="entry name" value="MRET"/>
</dbReference>
<dbReference type="Pfam" id="PF00111">
    <property type="entry name" value="Fer2"/>
    <property type="match status" value="1"/>
</dbReference>
<evidence type="ECO:0000256" key="1">
    <source>
        <dbReference type="ARBA" id="ARBA00001974"/>
    </source>
</evidence>
<dbReference type="InterPro" id="IPR017938">
    <property type="entry name" value="Riboflavin_synthase-like_b-brl"/>
</dbReference>
<dbReference type="GO" id="GO:0051537">
    <property type="term" value="F:2 iron, 2 sulfur cluster binding"/>
    <property type="evidence" value="ECO:0007669"/>
    <property type="project" value="UniProtKB-KW"/>
</dbReference>
<reference evidence="10 11" key="1">
    <citation type="submission" date="2018-05" db="EMBL/GenBank/DDBJ databases">
        <authorList>
            <consortium name="IHU Genomes"/>
        </authorList>
    </citation>
    <scope>NUCLEOTIDE SEQUENCE [LARGE SCALE GENOMIC DNA]</scope>
    <source>
        <strain evidence="10 11">P7335</strain>
    </source>
</reference>
<dbReference type="InterPro" id="IPR017927">
    <property type="entry name" value="FAD-bd_FR_type"/>
</dbReference>
<dbReference type="EMBL" id="UEGS01000001">
    <property type="protein sequence ID" value="SRX83022.1"/>
    <property type="molecule type" value="Genomic_DNA"/>
</dbReference>
<evidence type="ECO:0000256" key="6">
    <source>
        <dbReference type="ARBA" id="ARBA00023004"/>
    </source>
</evidence>
<dbReference type="Proteomes" id="UP000252008">
    <property type="component" value="Unassembled WGS sequence"/>
</dbReference>
<sequence>MTALKLTVAAVDDSIDGIRTLTLTHVDGAPLPSFTPGSHIVVECETTGRPANAYSLTGDGVAPERYVISVLRRADQLAGAASGSQWIHDELAVGDTVIARPPRSAFAPVLRARRHLLVAAGIGITPMVSHLRSAKLWGRDARLYYIHRPGRGAYVDTVRELTEYASIHTRRAPFATEISAALAAQPLGTHLYVCGPPAFIEFVGVTATALGWPASRIHVEHFGSDALDPGEPFSVQVRSTGERFTVEPGVSLLEALERRGFDIPNLCRRGVCGECRIPVAGGGAITHRDLYLTDDDKKAADSLMACVSRGCADQTLEVAL</sequence>
<dbReference type="PROSITE" id="PS51085">
    <property type="entry name" value="2FE2S_FER_2"/>
    <property type="match status" value="1"/>
</dbReference>
<evidence type="ECO:0000256" key="2">
    <source>
        <dbReference type="ARBA" id="ARBA00022630"/>
    </source>
</evidence>
<dbReference type="CDD" id="cd00207">
    <property type="entry name" value="fer2"/>
    <property type="match status" value="1"/>
</dbReference>
<evidence type="ECO:0000259" key="9">
    <source>
        <dbReference type="PROSITE" id="PS51384"/>
    </source>
</evidence>
<keyword evidence="4" id="KW-0479">Metal-binding</keyword>
<comment type="cofactor">
    <cofactor evidence="1">
        <name>FAD</name>
        <dbReference type="ChEBI" id="CHEBI:57692"/>
    </cofactor>
</comment>
<protein>
    <submittedName>
        <fullName evidence="10">Flavodoxin reductases (Ferredoxin-NADPH reductases) family 1 [Gordonia sp. KTR9]</fullName>
    </submittedName>
</protein>
<dbReference type="InterPro" id="IPR001041">
    <property type="entry name" value="2Fe-2S_ferredoxin-type"/>
</dbReference>
<keyword evidence="3" id="KW-0001">2Fe-2S</keyword>
<feature type="domain" description="FAD-binding FR-type" evidence="9">
    <location>
        <begin position="1"/>
        <end position="109"/>
    </location>
</feature>
<dbReference type="Gene3D" id="3.10.20.30">
    <property type="match status" value="1"/>
</dbReference>
<dbReference type="RefSeq" id="WP_083146433.1">
    <property type="nucleotide sequence ID" value="NZ_MVID01000035.1"/>
</dbReference>
<evidence type="ECO:0000313" key="11">
    <source>
        <dbReference type="Proteomes" id="UP000252008"/>
    </source>
</evidence>
<dbReference type="PRINTS" id="PR00409">
    <property type="entry name" value="PHDIOXRDTASE"/>
</dbReference>
<keyword evidence="7" id="KW-0411">Iron-sulfur</keyword>
<dbReference type="SUPFAM" id="SSF54292">
    <property type="entry name" value="2Fe-2S ferredoxin-like"/>
    <property type="match status" value="1"/>
</dbReference>
<dbReference type="InterPro" id="IPR054582">
    <property type="entry name" value="DmmA-like_N"/>
</dbReference>
<organism evidence="10 11">
    <name type="scientific">Mycolicibacterium parafortuitum</name>
    <name type="common">Mycobacterium parafortuitum</name>
    <dbReference type="NCBI Taxonomy" id="39692"/>
    <lineage>
        <taxon>Bacteria</taxon>
        <taxon>Bacillati</taxon>
        <taxon>Actinomycetota</taxon>
        <taxon>Actinomycetes</taxon>
        <taxon>Mycobacteriales</taxon>
        <taxon>Mycobacteriaceae</taxon>
        <taxon>Mycolicibacterium</taxon>
    </lineage>
</organism>
<dbReference type="InterPro" id="IPR036010">
    <property type="entry name" value="2Fe-2S_ferredoxin-like_sf"/>
</dbReference>
<keyword evidence="6" id="KW-0408">Iron</keyword>
<dbReference type="PANTHER" id="PTHR47354">
    <property type="entry name" value="NADH OXIDOREDUCTASE HCR"/>
    <property type="match status" value="1"/>
</dbReference>